<feature type="transmembrane region" description="Helical" evidence="9">
    <location>
        <begin position="49"/>
        <end position="68"/>
    </location>
</feature>
<comment type="similarity">
    <text evidence="2 9">Belongs to the SecG family.</text>
</comment>
<sequence length="69" mass="7532">MAILLVFQIVISVLLVIVVLLQVKGTGFGRVWGGLSISSTRRGLEGVIFKFTFVLTFLFISVSLASLIF</sequence>
<keyword evidence="7 9" id="KW-0811">Translocation</keyword>
<evidence type="ECO:0000313" key="11">
    <source>
        <dbReference type="Proteomes" id="UP000178870"/>
    </source>
</evidence>
<organism evidence="10 11">
    <name type="scientific">Candidatus Woesebacteria bacterium RIFCSPHIGHO2_01_FULL_44_21</name>
    <dbReference type="NCBI Taxonomy" id="1802503"/>
    <lineage>
        <taxon>Bacteria</taxon>
        <taxon>Candidatus Woeseibacteriota</taxon>
    </lineage>
</organism>
<comment type="caution">
    <text evidence="9">Lacks conserved residue(s) required for the propagation of feature annotation.</text>
</comment>
<name>A0A1F7Z1G6_9BACT</name>
<evidence type="ECO:0000313" key="10">
    <source>
        <dbReference type="EMBL" id="OGM32808.1"/>
    </source>
</evidence>
<evidence type="ECO:0000256" key="8">
    <source>
        <dbReference type="ARBA" id="ARBA00023136"/>
    </source>
</evidence>
<dbReference type="PRINTS" id="PR01651">
    <property type="entry name" value="SECGEXPORT"/>
</dbReference>
<dbReference type="GO" id="GO:0005886">
    <property type="term" value="C:plasma membrane"/>
    <property type="evidence" value="ECO:0007669"/>
    <property type="project" value="UniProtKB-SubCell"/>
</dbReference>
<proteinExistence type="inferred from homology"/>
<evidence type="ECO:0000256" key="3">
    <source>
        <dbReference type="ARBA" id="ARBA00022448"/>
    </source>
</evidence>
<keyword evidence="3 9" id="KW-0813">Transport</keyword>
<gene>
    <name evidence="10" type="ORF">A2803_05670</name>
</gene>
<accession>A0A1F7Z1G6</accession>
<dbReference type="GO" id="GO:0015450">
    <property type="term" value="F:protein-transporting ATPase activity"/>
    <property type="evidence" value="ECO:0007669"/>
    <property type="project" value="UniProtKB-UniRule"/>
</dbReference>
<dbReference type="GO" id="GO:0009306">
    <property type="term" value="P:protein secretion"/>
    <property type="evidence" value="ECO:0007669"/>
    <property type="project" value="UniProtKB-UniRule"/>
</dbReference>
<dbReference type="AlphaFoldDB" id="A0A1F7Z1G6"/>
<dbReference type="Proteomes" id="UP000178870">
    <property type="component" value="Unassembled WGS sequence"/>
</dbReference>
<comment type="caution">
    <text evidence="10">The sequence shown here is derived from an EMBL/GenBank/DDBJ whole genome shotgun (WGS) entry which is preliminary data.</text>
</comment>
<dbReference type="Pfam" id="PF03840">
    <property type="entry name" value="SecG"/>
    <property type="match status" value="1"/>
</dbReference>
<evidence type="ECO:0000256" key="4">
    <source>
        <dbReference type="ARBA" id="ARBA00022692"/>
    </source>
</evidence>
<keyword evidence="5 9" id="KW-0653">Protein transport</keyword>
<evidence type="ECO:0000256" key="7">
    <source>
        <dbReference type="ARBA" id="ARBA00023010"/>
    </source>
</evidence>
<keyword evidence="6 9" id="KW-1133">Transmembrane helix</keyword>
<evidence type="ECO:0000256" key="2">
    <source>
        <dbReference type="ARBA" id="ARBA00008445"/>
    </source>
</evidence>
<dbReference type="EMBL" id="MGGP01000012">
    <property type="protein sequence ID" value="OGM32808.1"/>
    <property type="molecule type" value="Genomic_DNA"/>
</dbReference>
<evidence type="ECO:0000256" key="9">
    <source>
        <dbReference type="RuleBase" id="RU365087"/>
    </source>
</evidence>
<comment type="function">
    <text evidence="9">Involved in protein export. Participates in an early event of protein translocation.</text>
</comment>
<keyword evidence="8 9" id="KW-0472">Membrane</keyword>
<protein>
    <recommendedName>
        <fullName evidence="9">Protein-export membrane protein SecG</fullName>
    </recommendedName>
</protein>
<evidence type="ECO:0000256" key="5">
    <source>
        <dbReference type="ARBA" id="ARBA00022927"/>
    </source>
</evidence>
<reference evidence="10 11" key="1">
    <citation type="journal article" date="2016" name="Nat. Commun.">
        <title>Thousands of microbial genomes shed light on interconnected biogeochemical processes in an aquifer system.</title>
        <authorList>
            <person name="Anantharaman K."/>
            <person name="Brown C.T."/>
            <person name="Hug L.A."/>
            <person name="Sharon I."/>
            <person name="Castelle C.J."/>
            <person name="Probst A.J."/>
            <person name="Thomas B.C."/>
            <person name="Singh A."/>
            <person name="Wilkins M.J."/>
            <person name="Karaoz U."/>
            <person name="Brodie E.L."/>
            <person name="Williams K.H."/>
            <person name="Hubbard S.S."/>
            <person name="Banfield J.F."/>
        </authorList>
    </citation>
    <scope>NUCLEOTIDE SEQUENCE [LARGE SCALE GENOMIC DNA]</scope>
</reference>
<keyword evidence="4 9" id="KW-0812">Transmembrane</keyword>
<comment type="subcellular location">
    <subcellularLocation>
        <location evidence="9">Cell membrane</location>
        <topology evidence="9">Multi-pass membrane protein</topology>
    </subcellularLocation>
    <subcellularLocation>
        <location evidence="1">Membrane</location>
        <topology evidence="1">Multi-pass membrane protein</topology>
    </subcellularLocation>
</comment>
<evidence type="ECO:0000256" key="6">
    <source>
        <dbReference type="ARBA" id="ARBA00022989"/>
    </source>
</evidence>
<dbReference type="NCBIfam" id="TIGR00810">
    <property type="entry name" value="secG"/>
    <property type="match status" value="1"/>
</dbReference>
<dbReference type="InterPro" id="IPR004692">
    <property type="entry name" value="SecG"/>
</dbReference>
<evidence type="ECO:0000256" key="1">
    <source>
        <dbReference type="ARBA" id="ARBA00004141"/>
    </source>
</evidence>
<keyword evidence="9" id="KW-1003">Cell membrane</keyword>